<reference evidence="1" key="2">
    <citation type="submission" date="2020-11" db="EMBL/GenBank/DDBJ databases">
        <authorList>
            <person name="McCartney M.A."/>
            <person name="Auch B."/>
            <person name="Kono T."/>
            <person name="Mallez S."/>
            <person name="Becker A."/>
            <person name="Gohl D.M."/>
            <person name="Silverstein K.A.T."/>
            <person name="Koren S."/>
            <person name="Bechman K.B."/>
            <person name="Herman A."/>
            <person name="Abrahante J.E."/>
            <person name="Garbe J."/>
        </authorList>
    </citation>
    <scope>NUCLEOTIDE SEQUENCE</scope>
    <source>
        <strain evidence="1">Duluth1</strain>
        <tissue evidence="1">Whole animal</tissue>
    </source>
</reference>
<reference evidence="1" key="1">
    <citation type="journal article" date="2019" name="bioRxiv">
        <title>The Genome of the Zebra Mussel, Dreissena polymorpha: A Resource for Invasive Species Research.</title>
        <authorList>
            <person name="McCartney M.A."/>
            <person name="Auch B."/>
            <person name="Kono T."/>
            <person name="Mallez S."/>
            <person name="Zhang Y."/>
            <person name="Obille A."/>
            <person name="Becker A."/>
            <person name="Abrahante J.E."/>
            <person name="Garbe J."/>
            <person name="Badalamenti J.P."/>
            <person name="Herman A."/>
            <person name="Mangelson H."/>
            <person name="Liachko I."/>
            <person name="Sullivan S."/>
            <person name="Sone E.D."/>
            <person name="Koren S."/>
            <person name="Silverstein K.A.T."/>
            <person name="Beckman K.B."/>
            <person name="Gohl D.M."/>
        </authorList>
    </citation>
    <scope>NUCLEOTIDE SEQUENCE</scope>
    <source>
        <strain evidence="1">Duluth1</strain>
        <tissue evidence="1">Whole animal</tissue>
    </source>
</reference>
<accession>A0A9D4BDK4</accession>
<dbReference type="EMBL" id="JAIWYP010000053">
    <property type="protein sequence ID" value="KAH3690805.1"/>
    <property type="molecule type" value="Genomic_DNA"/>
</dbReference>
<proteinExistence type="predicted"/>
<evidence type="ECO:0000313" key="2">
    <source>
        <dbReference type="Proteomes" id="UP000828390"/>
    </source>
</evidence>
<name>A0A9D4BDK4_DREPO</name>
<sequence length="161" mass="18259">MAVDRIRPDTTALDAAIRIIENILATGDTNKHLVETLKKLINLRDVVMNRQQRNGSRANADLNSERVCMEKERSIAQGQKSEPAVAVSDFHNNNCFKLGEICGFYRDSFCARDTEYGSNAPLGCIRLSGGENFILSDRYSVPNYDSYACEEIQMIYKLWQR</sequence>
<dbReference type="AlphaFoldDB" id="A0A9D4BDK4"/>
<protein>
    <submittedName>
        <fullName evidence="1">Uncharacterized protein</fullName>
    </submittedName>
</protein>
<gene>
    <name evidence="1" type="ORF">DPMN_191661</name>
</gene>
<evidence type="ECO:0000313" key="1">
    <source>
        <dbReference type="EMBL" id="KAH3690805.1"/>
    </source>
</evidence>
<organism evidence="1 2">
    <name type="scientific">Dreissena polymorpha</name>
    <name type="common">Zebra mussel</name>
    <name type="synonym">Mytilus polymorpha</name>
    <dbReference type="NCBI Taxonomy" id="45954"/>
    <lineage>
        <taxon>Eukaryota</taxon>
        <taxon>Metazoa</taxon>
        <taxon>Spiralia</taxon>
        <taxon>Lophotrochozoa</taxon>
        <taxon>Mollusca</taxon>
        <taxon>Bivalvia</taxon>
        <taxon>Autobranchia</taxon>
        <taxon>Heteroconchia</taxon>
        <taxon>Euheterodonta</taxon>
        <taxon>Imparidentia</taxon>
        <taxon>Neoheterodontei</taxon>
        <taxon>Myida</taxon>
        <taxon>Dreissenoidea</taxon>
        <taxon>Dreissenidae</taxon>
        <taxon>Dreissena</taxon>
    </lineage>
</organism>
<comment type="caution">
    <text evidence="1">The sequence shown here is derived from an EMBL/GenBank/DDBJ whole genome shotgun (WGS) entry which is preliminary data.</text>
</comment>
<dbReference type="Proteomes" id="UP000828390">
    <property type="component" value="Unassembled WGS sequence"/>
</dbReference>
<keyword evidence="2" id="KW-1185">Reference proteome</keyword>